<dbReference type="HAMAP" id="MF_01210_A">
    <property type="entry name" value="CPSase_L_chain_A"/>
    <property type="match status" value="1"/>
</dbReference>
<comment type="caution">
    <text evidence="17">The sequence shown here is derived from an EMBL/GenBank/DDBJ whole genome shotgun (WGS) entry which is preliminary data.</text>
</comment>
<feature type="binding site" evidence="14">
    <location>
        <position position="312"/>
    </location>
    <ligand>
        <name>Mg(2+)</name>
        <dbReference type="ChEBI" id="CHEBI:18420"/>
        <label>2</label>
    </ligand>
</feature>
<proteinExistence type="inferred from homology"/>
<dbReference type="CDD" id="cd01424">
    <property type="entry name" value="MGS_CPS_II"/>
    <property type="match status" value="1"/>
</dbReference>
<dbReference type="InterPro" id="IPR058047">
    <property type="entry name" value="CPSase_preATP-grasp"/>
</dbReference>
<evidence type="ECO:0000256" key="3">
    <source>
        <dbReference type="ARBA" id="ARBA00022571"/>
    </source>
</evidence>
<comment type="function">
    <text evidence="14">Large subunit of the glutamine-dependent carbamoyl phosphate synthetase (CPSase). CPSase catalyzes the formation of carbamoyl phosphate from the ammonia moiety of glutamine, carbonate, and phosphate donated by ATP, constituting the first step of 2 biosynthetic pathways, one leading to arginine and/or urea and the other to pyrimidine nucleotides. The large subunit (synthetase) binds the substrates ammonia (free or transferred from glutamine from the small subunit), hydrogencarbonate and ATP and carries out an ATP-coupled ligase reaction, activating hydrogencarbonate by forming carboxy phosphate which reacts with ammonia to form carbamoyl phosphate.</text>
</comment>
<feature type="binding site" evidence="14">
    <location>
        <position position="255"/>
    </location>
    <ligand>
        <name>ATP</name>
        <dbReference type="ChEBI" id="CHEBI:30616"/>
        <label>1</label>
    </ligand>
</feature>
<evidence type="ECO:0000256" key="6">
    <source>
        <dbReference type="ARBA" id="ARBA00022723"/>
    </source>
</evidence>
<feature type="binding site" evidence="14">
    <location>
        <position position="889"/>
    </location>
    <ligand>
        <name>ATP</name>
        <dbReference type="ChEBI" id="CHEBI:30616"/>
        <label>2</label>
    </ligand>
</feature>
<feature type="region of interest" description="Carboxyphosphate synthetic domain" evidence="14">
    <location>
        <begin position="1"/>
        <end position="415"/>
    </location>
</feature>
<dbReference type="InterPro" id="IPR005483">
    <property type="entry name" value="CPSase_dom"/>
</dbReference>
<comment type="catalytic activity">
    <reaction evidence="13 14">
        <text>hydrogencarbonate + NH4(+) + 2 ATP = carbamoyl phosphate + 2 ADP + phosphate + 2 H(+)</text>
        <dbReference type="Rhea" id="RHEA:18029"/>
        <dbReference type="ChEBI" id="CHEBI:15378"/>
        <dbReference type="ChEBI" id="CHEBI:17544"/>
        <dbReference type="ChEBI" id="CHEBI:28938"/>
        <dbReference type="ChEBI" id="CHEBI:30616"/>
        <dbReference type="ChEBI" id="CHEBI:43474"/>
        <dbReference type="ChEBI" id="CHEBI:58228"/>
        <dbReference type="ChEBI" id="CHEBI:456216"/>
        <dbReference type="EC" id="6.3.4.16"/>
    </reaction>
</comment>
<feature type="binding site" evidence="14">
    <location>
        <position position="836"/>
    </location>
    <ligand>
        <name>ATP</name>
        <dbReference type="ChEBI" id="CHEBI:30616"/>
        <label>2</label>
    </ligand>
</feature>
<comment type="caution">
    <text evidence="14">Lacks conserved residue(s) required for the propagation of feature annotation.</text>
</comment>
<feature type="binding site" evidence="14">
    <location>
        <position position="837"/>
    </location>
    <ligand>
        <name>ATP</name>
        <dbReference type="ChEBI" id="CHEBI:30616"/>
        <label>2</label>
    </ligand>
</feature>
<evidence type="ECO:0000256" key="10">
    <source>
        <dbReference type="ARBA" id="ARBA00022842"/>
    </source>
</evidence>
<dbReference type="Gene3D" id="3.40.50.20">
    <property type="match status" value="2"/>
</dbReference>
<dbReference type="Pfam" id="PF02142">
    <property type="entry name" value="MGS"/>
    <property type="match status" value="1"/>
</dbReference>
<dbReference type="PANTHER" id="PTHR11405:SF53">
    <property type="entry name" value="CARBAMOYL-PHOSPHATE SYNTHASE [AMMONIA], MITOCHONDRIAL"/>
    <property type="match status" value="1"/>
</dbReference>
<evidence type="ECO:0000256" key="11">
    <source>
        <dbReference type="ARBA" id="ARBA00022975"/>
    </source>
</evidence>
<dbReference type="SUPFAM" id="SSF56059">
    <property type="entry name" value="Glutathione synthetase ATP-binding domain-like"/>
    <property type="match status" value="2"/>
</dbReference>
<dbReference type="PRINTS" id="PR00098">
    <property type="entry name" value="CPSASE"/>
</dbReference>
<protein>
    <recommendedName>
        <fullName evidence="14">Carbamoyl phosphate synthase large chain</fullName>
        <ecNumber evidence="14">6.3.4.16</ecNumber>
        <ecNumber evidence="14">6.3.5.5</ecNumber>
    </recommendedName>
    <alternativeName>
        <fullName evidence="14">Carbamoyl phosphate synthetase ammonia chain</fullName>
    </alternativeName>
</protein>
<evidence type="ECO:0000259" key="16">
    <source>
        <dbReference type="PROSITE" id="PS51855"/>
    </source>
</evidence>
<dbReference type="Proteomes" id="UP001597108">
    <property type="component" value="Unassembled WGS sequence"/>
</dbReference>
<gene>
    <name evidence="14 17" type="primary">carB</name>
    <name evidence="17" type="ORF">ACFQ2S_00545</name>
</gene>
<dbReference type="SMART" id="SM01096">
    <property type="entry name" value="CPSase_L_D3"/>
    <property type="match status" value="1"/>
</dbReference>
<dbReference type="Gene3D" id="1.10.1030.10">
    <property type="entry name" value="Carbamoyl-phosphate synthetase, large subunit oligomerisation domain"/>
    <property type="match status" value="1"/>
</dbReference>
<dbReference type="InterPro" id="IPR011607">
    <property type="entry name" value="MGS-like_dom"/>
</dbReference>
<dbReference type="Gene3D" id="3.40.50.1380">
    <property type="entry name" value="Methylglyoxal synthase-like domain"/>
    <property type="match status" value="1"/>
</dbReference>
<feature type="binding site" evidence="14">
    <location>
        <position position="298"/>
    </location>
    <ligand>
        <name>Mg(2+)</name>
        <dbReference type="ChEBI" id="CHEBI:18420"/>
        <label>1</label>
    </ligand>
</feature>
<evidence type="ECO:0000256" key="7">
    <source>
        <dbReference type="ARBA" id="ARBA00022737"/>
    </source>
</evidence>
<feature type="binding site" evidence="14">
    <location>
        <position position="809"/>
    </location>
    <ligand>
        <name>ATP</name>
        <dbReference type="ChEBI" id="CHEBI:30616"/>
        <label>2</label>
    </ligand>
</feature>
<keyword evidence="8 14" id="KW-0547">Nucleotide-binding</keyword>
<dbReference type="NCBIfam" id="NF003671">
    <property type="entry name" value="PRK05294.1"/>
    <property type="match status" value="1"/>
</dbReference>
<dbReference type="EC" id="6.3.5.5" evidence="14"/>
<feature type="domain" description="ATP-grasp" evidence="15">
    <location>
        <begin position="133"/>
        <end position="341"/>
    </location>
</feature>
<feature type="domain" description="MGS-like" evidence="16">
    <location>
        <begin position="984"/>
        <end position="1118"/>
    </location>
</feature>
<comment type="catalytic activity">
    <reaction evidence="14">
        <text>hydrogencarbonate + L-glutamine + 2 ATP + H2O = carbamoyl phosphate + L-glutamate + 2 ADP + phosphate + 2 H(+)</text>
        <dbReference type="Rhea" id="RHEA:18633"/>
        <dbReference type="ChEBI" id="CHEBI:15377"/>
        <dbReference type="ChEBI" id="CHEBI:15378"/>
        <dbReference type="ChEBI" id="CHEBI:17544"/>
        <dbReference type="ChEBI" id="CHEBI:29985"/>
        <dbReference type="ChEBI" id="CHEBI:30616"/>
        <dbReference type="ChEBI" id="CHEBI:43474"/>
        <dbReference type="ChEBI" id="CHEBI:58228"/>
        <dbReference type="ChEBI" id="CHEBI:58359"/>
        <dbReference type="ChEBI" id="CHEBI:456216"/>
        <dbReference type="EC" id="6.3.5.5"/>
    </reaction>
</comment>
<feature type="domain" description="ATP-grasp" evidence="15">
    <location>
        <begin position="727"/>
        <end position="918"/>
    </location>
</feature>
<dbReference type="EC" id="6.3.4.16" evidence="14"/>
<dbReference type="InterPro" id="IPR006275">
    <property type="entry name" value="CPSase_lsu"/>
</dbReference>
<keyword evidence="10" id="KW-0460">Magnesium</keyword>
<feature type="binding site" evidence="14">
    <location>
        <position position="314"/>
    </location>
    <ligand>
        <name>Mg(2+)</name>
        <dbReference type="ChEBI" id="CHEBI:18420"/>
        <label>2</label>
    </ligand>
</feature>
<feature type="binding site" evidence="14">
    <location>
        <position position="889"/>
    </location>
    <ligand>
        <name>Mg(2+)</name>
        <dbReference type="ChEBI" id="CHEBI:18420"/>
        <label>3</label>
    </ligand>
</feature>
<evidence type="ECO:0000256" key="4">
    <source>
        <dbReference type="ARBA" id="ARBA00022598"/>
    </source>
</evidence>
<feature type="binding site" evidence="14">
    <location>
        <position position="877"/>
    </location>
    <ligand>
        <name>Mn(2+)</name>
        <dbReference type="ChEBI" id="CHEBI:29035"/>
        <label>3</label>
    </ligand>
</feature>
<feature type="binding site" evidence="14">
    <location>
        <position position="312"/>
    </location>
    <ligand>
        <name>Mn(2+)</name>
        <dbReference type="ChEBI" id="CHEBI:29035"/>
        <label>2</label>
    </ligand>
</feature>
<reference evidence="18" key="1">
    <citation type="journal article" date="2019" name="Int. J. Syst. Evol. Microbiol.">
        <title>The Global Catalogue of Microorganisms (GCM) 10K type strain sequencing project: providing services to taxonomists for standard genome sequencing and annotation.</title>
        <authorList>
            <consortium name="The Broad Institute Genomics Platform"/>
            <consortium name="The Broad Institute Genome Sequencing Center for Infectious Disease"/>
            <person name="Wu L."/>
            <person name="Ma J."/>
        </authorList>
    </citation>
    <scope>NUCLEOTIDE SEQUENCE [LARGE SCALE GENOMIC DNA]</scope>
    <source>
        <strain evidence="18">CCUG 60524</strain>
    </source>
</reference>
<keyword evidence="6" id="KW-0479">Metal-binding</keyword>
<dbReference type="Gene3D" id="3.30.470.20">
    <property type="entry name" value="ATP-grasp fold, B domain"/>
    <property type="match status" value="2"/>
</dbReference>
<feature type="binding site" evidence="14">
    <location>
        <position position="889"/>
    </location>
    <ligand>
        <name>Mn(2+)</name>
        <dbReference type="ChEBI" id="CHEBI:29035"/>
        <label>3</label>
    </ligand>
</feature>
<feature type="binding site" evidence="14">
    <location>
        <position position="298"/>
    </location>
    <ligand>
        <name>Mn(2+)</name>
        <dbReference type="ChEBI" id="CHEBI:29035"/>
        <label>1</label>
    </ligand>
</feature>
<feature type="binding site" evidence="14">
    <location>
        <position position="188"/>
    </location>
    <ligand>
        <name>ATP</name>
        <dbReference type="ChEBI" id="CHEBI:30616"/>
        <label>1</label>
    </ligand>
</feature>
<feature type="binding site" evidence="14">
    <location>
        <position position="889"/>
    </location>
    <ligand>
        <name>Mg(2+)</name>
        <dbReference type="ChEBI" id="CHEBI:18420"/>
        <label>4</label>
    </ligand>
</feature>
<evidence type="ECO:0000256" key="1">
    <source>
        <dbReference type="ARBA" id="ARBA00005077"/>
    </source>
</evidence>
<dbReference type="InterPro" id="IPR005480">
    <property type="entry name" value="CPSase_lsu_oligo"/>
</dbReference>
<dbReference type="InterPro" id="IPR011761">
    <property type="entry name" value="ATP-grasp"/>
</dbReference>
<comment type="pathway">
    <text evidence="1 14">Amino-acid biosynthesis; L-arginine biosynthesis; carbamoyl phosphate from bicarbonate: step 1/1.</text>
</comment>
<feature type="binding site" evidence="14">
    <location>
        <position position="834"/>
    </location>
    <ligand>
        <name>ATP</name>
        <dbReference type="ChEBI" id="CHEBI:30616"/>
        <label>2</label>
    </ligand>
</feature>
<evidence type="ECO:0000256" key="5">
    <source>
        <dbReference type="ARBA" id="ARBA00022605"/>
    </source>
</evidence>
<evidence type="ECO:0000313" key="17">
    <source>
        <dbReference type="EMBL" id="MFD0978132.1"/>
    </source>
</evidence>
<feature type="region of interest" description="Allosteric domain" evidence="14">
    <location>
        <begin position="984"/>
        <end position="1118"/>
    </location>
</feature>
<evidence type="ECO:0000256" key="14">
    <source>
        <dbReference type="HAMAP-Rule" id="MF_01210"/>
    </source>
</evidence>
<keyword evidence="5 14" id="KW-0028">Amino-acid biosynthesis</keyword>
<organism evidence="17 18">
    <name type="scientific">Tropicimonas aquimaris</name>
    <dbReference type="NCBI Taxonomy" id="914152"/>
    <lineage>
        <taxon>Bacteria</taxon>
        <taxon>Pseudomonadati</taxon>
        <taxon>Pseudomonadota</taxon>
        <taxon>Alphaproteobacteria</taxon>
        <taxon>Rhodobacterales</taxon>
        <taxon>Roseobacteraceae</taxon>
        <taxon>Tropicimonas</taxon>
    </lineage>
</organism>
<feature type="binding site" evidence="14">
    <location>
        <position position="891"/>
    </location>
    <ligand>
        <name>Mg(2+)</name>
        <dbReference type="ChEBI" id="CHEBI:18420"/>
        <label>4</label>
    </ligand>
</feature>
<dbReference type="InterPro" id="IPR016185">
    <property type="entry name" value="PreATP-grasp_dom_sf"/>
</dbReference>
<feature type="binding site" evidence="14">
    <location>
        <position position="877"/>
    </location>
    <ligand>
        <name>Mg(2+)</name>
        <dbReference type="ChEBI" id="CHEBI:18420"/>
        <label>3</label>
    </ligand>
</feature>
<dbReference type="InterPro" id="IPR005479">
    <property type="entry name" value="CPAse_ATP-bd"/>
</dbReference>
<feature type="binding site" evidence="14">
    <location>
        <position position="835"/>
    </location>
    <ligand>
        <name>ATP</name>
        <dbReference type="ChEBI" id="CHEBI:30616"/>
        <label>2</label>
    </ligand>
</feature>
<feature type="binding site" evidence="14">
    <location>
        <position position="221"/>
    </location>
    <ligand>
        <name>ATP</name>
        <dbReference type="ChEBI" id="CHEBI:30616"/>
        <label>1</label>
    </ligand>
</feature>
<name>A0ABW3IJ50_9RHOB</name>
<evidence type="ECO:0000256" key="2">
    <source>
        <dbReference type="ARBA" id="ARBA00009799"/>
    </source>
</evidence>
<dbReference type="NCBIfam" id="NF009455">
    <property type="entry name" value="PRK12815.1"/>
    <property type="match status" value="1"/>
</dbReference>
<feature type="binding site" evidence="14">
    <location>
        <position position="763"/>
    </location>
    <ligand>
        <name>ATP</name>
        <dbReference type="ChEBI" id="CHEBI:30616"/>
        <label>2</label>
    </ligand>
</feature>
<keyword evidence="11 14" id="KW-0665">Pyrimidine biosynthesis</keyword>
<feature type="binding site" evidence="14">
    <location>
        <position position="877"/>
    </location>
    <ligand>
        <name>ATP</name>
        <dbReference type="ChEBI" id="CHEBI:30616"/>
        <label>2</label>
    </ligand>
</feature>
<feature type="binding site" evidence="14">
    <location>
        <position position="312"/>
    </location>
    <ligand>
        <name>Mn(2+)</name>
        <dbReference type="ChEBI" id="CHEBI:29035"/>
        <label>1</label>
    </ligand>
</feature>
<keyword evidence="9 14" id="KW-0067">ATP-binding</keyword>
<keyword evidence="7 14" id="KW-0677">Repeat</keyword>
<feature type="binding site" evidence="14">
    <location>
        <position position="298"/>
    </location>
    <ligand>
        <name>ATP</name>
        <dbReference type="ChEBI" id="CHEBI:30616"/>
        <label>1</label>
    </ligand>
</feature>
<dbReference type="HAMAP" id="MF_01210_B">
    <property type="entry name" value="CPSase_L_chain_B"/>
    <property type="match status" value="1"/>
</dbReference>
<evidence type="ECO:0000256" key="12">
    <source>
        <dbReference type="ARBA" id="ARBA00023211"/>
    </source>
</evidence>
<dbReference type="SUPFAM" id="SSF48108">
    <property type="entry name" value="Carbamoyl phosphate synthetase, large subunit connection domain"/>
    <property type="match status" value="1"/>
</dbReference>
<comment type="subunit">
    <text evidence="14">Composed of two chains; the small (or glutamine) chain promotes the hydrolysis of glutamine to ammonia, which is used by the large (or ammonia) chain to synthesize carbamoyl phosphate. Tetramer of heterodimers (alpha,beta)4.</text>
</comment>
<dbReference type="SUPFAM" id="SSF52440">
    <property type="entry name" value="PreATP-grasp domain"/>
    <property type="match status" value="2"/>
</dbReference>
<keyword evidence="12" id="KW-0464">Manganese</keyword>
<feature type="binding site" evidence="14">
    <location>
        <position position="889"/>
    </location>
    <ligand>
        <name>Mn(2+)</name>
        <dbReference type="ChEBI" id="CHEBI:29035"/>
        <label>4</label>
    </ligand>
</feature>
<feature type="binding site" evidence="14">
    <location>
        <position position="182"/>
    </location>
    <ligand>
        <name>ATP</name>
        <dbReference type="ChEBI" id="CHEBI:30616"/>
        <label>1</label>
    </ligand>
</feature>
<feature type="binding site" evidence="14">
    <location>
        <position position="891"/>
    </location>
    <ligand>
        <name>Mn(2+)</name>
        <dbReference type="ChEBI" id="CHEBI:29035"/>
        <label>4</label>
    </ligand>
</feature>
<dbReference type="SUPFAM" id="SSF52335">
    <property type="entry name" value="Methylglyoxal synthase-like"/>
    <property type="match status" value="1"/>
</dbReference>
<evidence type="ECO:0000256" key="13">
    <source>
        <dbReference type="ARBA" id="ARBA00047359"/>
    </source>
</evidence>
<feature type="binding site" evidence="14">
    <location>
        <position position="804"/>
    </location>
    <ligand>
        <name>ATP</name>
        <dbReference type="ChEBI" id="CHEBI:30616"/>
        <label>2</label>
    </ligand>
</feature>
<dbReference type="RefSeq" id="WP_386071837.1">
    <property type="nucleotide sequence ID" value="NZ_JBHTJT010000002.1"/>
</dbReference>
<dbReference type="InterPro" id="IPR033937">
    <property type="entry name" value="MGS_CPS_CarB"/>
</dbReference>
<feature type="binding site" evidence="14">
    <location>
        <position position="129"/>
    </location>
    <ligand>
        <name>ATP</name>
        <dbReference type="ChEBI" id="CHEBI:30616"/>
        <label>1</label>
    </ligand>
</feature>
<evidence type="ECO:0000256" key="9">
    <source>
        <dbReference type="ARBA" id="ARBA00022840"/>
    </source>
</evidence>
<feature type="binding site" evidence="14">
    <location>
        <position position="312"/>
    </location>
    <ligand>
        <name>Mg(2+)</name>
        <dbReference type="ChEBI" id="CHEBI:18420"/>
        <label>1</label>
    </ligand>
</feature>
<sequence length="1118" mass="121091">MPKRTDISSIMIIGAGPIVIGQACEFDYSGAQACKALREEGYRVILVNSNPATIMTDPGMADATYIEPITPEIVAKIIEKERPDALLPTMGGQTGLNTSLALADMGVLEKFGVELIGANREAIEMAEDRKLFREAMDRIGLENPRATIVSSPKGENGKYDIKAGLALAMEAIETVGLPAIIRPAFTLGGTGGGIAYNRDDYEYYCRSGLEASPVSQILIDESLLGWKEFEMEVVRDKADNAIIVCAIENVDPMGVHTGDSITVAPALTLTDKEYQIMRNGSIAVLREIGVETGGSNVQWAINPEDGRMVVIEMNPRVSRSSALASKATGFPIAKIAAKLAVGYTLDELDNDITKVTPASFEPTIDYVVTKIPRFAFEKFPGSKPELTTAMKSVGEAMAIGRTIHESLQKALASMETGLTGFDEVAIEGLPGPENMVYAESDDPVVPQILVGREKSDQMAIDKAVTRALALKTPDRLRVIAHAMRFGFSDDEIQEITAFDPWFLARIREIIGTEARIRKEGLPMDEHGLRELKMMGFTDARLAALTGRDEANVRRARENLGVVAQFKRIDTCAAEFEAQTPYMYSTYEVPAMGETECEARPSNAKKVVILGGGPNRIGQGIEFDYCCCHACFALTEAGYETIMVNCNPETVSTDYDTSDRLYFEPLTFEHVMEILRVEQEKGTLHGVIVQFGGQTPLKLANDLEAAGIPILGTTPDAIDLAEDRERFQALVNKLGLKQPKNGIASSDAAAIRIAGEIGFPLVIRPSYVLGGRAMEIVRDHAQLERYISEAVVVSGKSPVLLDSYLSGAIEIDVDALCDGKQVHVAGIMQHIEEAGVHSGDSACSLPPYSLSAETIAELKQQTEALALALNVVGLMNVQFAIKDGEIYLIEVNPRASRTVPFVAKAVGSPIASIAARLMAGEKLDSFELIDPQIDTFAVKEAVMPFARFPGVDTLLGPEMRSTGEVMGSDKNFHRAFLKAQIGAGSDLPASGCVFLSIKPEDKTPQLVETARTLHELGFEILATRGTASFLKEHEIPAKIVNKVYEGRPNIVDVMKDGQVNLVMNTTEGAQAVEDSRSMRTVALMDKIPYFTTLAAAHAAALAMKAREEGEIEVRALQDV</sequence>
<dbReference type="Pfam" id="PF25596">
    <property type="entry name" value="CPSase_L_D1"/>
    <property type="match status" value="2"/>
</dbReference>
<comment type="similarity">
    <text evidence="2 14">Belongs to the CarB family.</text>
</comment>
<dbReference type="PROSITE" id="PS50975">
    <property type="entry name" value="ATP_GRASP"/>
    <property type="match status" value="2"/>
</dbReference>
<feature type="binding site" evidence="14">
    <location>
        <position position="312"/>
    </location>
    <ligand>
        <name>ATP</name>
        <dbReference type="ChEBI" id="CHEBI:30616"/>
        <label>1</label>
    </ligand>
</feature>
<dbReference type="PROSITE" id="PS00867">
    <property type="entry name" value="CPSASE_2"/>
    <property type="match status" value="2"/>
</dbReference>
<keyword evidence="18" id="KW-1185">Reference proteome</keyword>
<dbReference type="SMART" id="SM00851">
    <property type="entry name" value="MGS"/>
    <property type="match status" value="1"/>
</dbReference>
<feature type="binding site" evidence="14">
    <location>
        <position position="314"/>
    </location>
    <ligand>
        <name>Mn(2+)</name>
        <dbReference type="ChEBI" id="CHEBI:29035"/>
        <label>2</label>
    </ligand>
</feature>
<accession>A0ABW3IJ50</accession>
<feature type="binding site" evidence="14">
    <location>
        <position position="189"/>
    </location>
    <ligand>
        <name>ATP</name>
        <dbReference type="ChEBI" id="CHEBI:30616"/>
        <label>1</label>
    </ligand>
</feature>
<feature type="binding site" evidence="14">
    <location>
        <position position="254"/>
    </location>
    <ligand>
        <name>ATP</name>
        <dbReference type="ChEBI" id="CHEBI:30616"/>
        <label>1</label>
    </ligand>
</feature>
<dbReference type="PROSITE" id="PS00866">
    <property type="entry name" value="CPSASE_1"/>
    <property type="match status" value="1"/>
</dbReference>
<evidence type="ECO:0000313" key="18">
    <source>
        <dbReference type="Proteomes" id="UP001597108"/>
    </source>
</evidence>
<evidence type="ECO:0000256" key="8">
    <source>
        <dbReference type="ARBA" id="ARBA00022741"/>
    </source>
</evidence>
<dbReference type="EMBL" id="JBHTJT010000002">
    <property type="protein sequence ID" value="MFD0978132.1"/>
    <property type="molecule type" value="Genomic_DNA"/>
</dbReference>
<dbReference type="InterPro" id="IPR036914">
    <property type="entry name" value="MGS-like_dom_sf"/>
</dbReference>
<dbReference type="PANTHER" id="PTHR11405">
    <property type="entry name" value="CARBAMOYLTRANSFERASE FAMILY MEMBER"/>
    <property type="match status" value="1"/>
</dbReference>
<feature type="binding site" evidence="14">
    <location>
        <position position="256"/>
    </location>
    <ligand>
        <name>ATP</name>
        <dbReference type="ChEBI" id="CHEBI:30616"/>
        <label>1</label>
    </ligand>
</feature>
<feature type="binding site" evidence="14">
    <location>
        <position position="228"/>
    </location>
    <ligand>
        <name>ATP</name>
        <dbReference type="ChEBI" id="CHEBI:30616"/>
        <label>1</label>
    </ligand>
</feature>
<comment type="domain">
    <text evidence="14">The large subunit is composed of 2 ATP-grasp domains that are involved in binding the 2 ATP molecules needed for carbamoyl phosphate synthesis. The N-terminal ATP-grasp domain (referred to as the carboxyphosphate synthetic component) catalyzes the ATP-dependent phosphorylation of hydrogencarbonate to carboxyphosphate and the subsequent nucleophilic attack by ammonia to form a carbamate intermediate. The C-terminal ATP-grasp domain (referred to as the carbamoyl phosphate synthetic component) then catalyzes the phosphorylation of carbamate with the second ATP to form the end product carbamoyl phosphate. The reactive and unstable enzyme intermediates are sequentially channeled from one active site to the next through the interior of the protein over a distance of at least 96 A.</text>
</comment>
<feature type="binding site" evidence="14">
    <location>
        <position position="802"/>
    </location>
    <ligand>
        <name>ATP</name>
        <dbReference type="ChEBI" id="CHEBI:30616"/>
        <label>2</label>
    </ligand>
</feature>
<dbReference type="PROSITE" id="PS51257">
    <property type="entry name" value="PROKAR_LIPOPROTEIN"/>
    <property type="match status" value="1"/>
</dbReference>
<comment type="cofactor">
    <cofactor evidence="14">
        <name>Mg(2+)</name>
        <dbReference type="ChEBI" id="CHEBI:18420"/>
    </cofactor>
    <cofactor evidence="14">
        <name>Mn(2+)</name>
        <dbReference type="ChEBI" id="CHEBI:29035"/>
    </cofactor>
    <text evidence="14">Binds 4 Mg(2+) or Mn(2+) ions per subunit.</text>
</comment>
<feature type="binding site" evidence="14">
    <location>
        <position position="223"/>
    </location>
    <ligand>
        <name>ATP</name>
        <dbReference type="ChEBI" id="CHEBI:30616"/>
        <label>1</label>
    </ligand>
</feature>
<evidence type="ECO:0000259" key="15">
    <source>
        <dbReference type="PROSITE" id="PS50975"/>
    </source>
</evidence>
<dbReference type="GO" id="GO:0004088">
    <property type="term" value="F:carbamoyl-phosphate synthase (glutamine-hydrolyzing) activity"/>
    <property type="evidence" value="ECO:0007669"/>
    <property type="project" value="UniProtKB-EC"/>
</dbReference>
<keyword evidence="4 14" id="KW-0436">Ligase</keyword>
<dbReference type="Pfam" id="PF02786">
    <property type="entry name" value="CPSase_L_D2"/>
    <property type="match status" value="2"/>
</dbReference>
<dbReference type="PROSITE" id="PS51855">
    <property type="entry name" value="MGS"/>
    <property type="match status" value="1"/>
</dbReference>
<dbReference type="Pfam" id="PF02787">
    <property type="entry name" value="CPSase_L_D3"/>
    <property type="match status" value="1"/>
</dbReference>
<keyword evidence="3 14" id="KW-0055">Arginine biosynthesis</keyword>
<dbReference type="InterPro" id="IPR036897">
    <property type="entry name" value="CarbamoylP_synth_lsu_oligo_sf"/>
</dbReference>
<comment type="pathway">
    <text evidence="14">Pyrimidine metabolism; UMP biosynthesis via de novo pathway; (S)-dihydroorotate from bicarbonate: step 1/3.</text>
</comment>